<feature type="region of interest" description="Disordered" evidence="1">
    <location>
        <begin position="252"/>
        <end position="273"/>
    </location>
</feature>
<accession>B5LJB7</accession>
<dbReference type="EMBL" id="EU826466">
    <property type="protein sequence ID" value="ACH62114.1"/>
    <property type="molecule type" value="Genomic_DNA"/>
</dbReference>
<keyword evidence="4" id="KW-1185">Reference proteome</keyword>
<dbReference type="KEGG" id="vg:6920817"/>
<feature type="domain" description="Glycine-rich" evidence="2">
    <location>
        <begin position="109"/>
        <end position="281"/>
    </location>
</feature>
<sequence length="283" mass="28628">MPREVQGLMPCGVTRVTNGVTITCDNAGTSTHAGLHSGLLNYTFFGRVWSSTRVYWSGAVSRVVAQKPAVLGESDFVMPSNQGTVTQVTGITGAGTAAIDETTPIQIPGPYTFDPESNWNYLDYIICGSGGGGHGGNGGNGQDGYGGRAGTWLTGTLTKGTHIHAVPQISGVLGDGGAGSPSKEKAGYDGEATTFTYLDPAGVRQTITVPGGLKGPGYGTNTGLSPGNQTYNGVTYEGGATAGEEVLGKAPGGGGGGGHGGLWTDGGPGKKGGRAQIWFRVRT</sequence>
<name>B5LJB7_9CAUD</name>
<dbReference type="Proteomes" id="UP000001849">
    <property type="component" value="Segment"/>
</dbReference>
<evidence type="ECO:0000313" key="4">
    <source>
        <dbReference type="Proteomes" id="UP000001849"/>
    </source>
</evidence>
<protein>
    <recommendedName>
        <fullName evidence="2">Glycine-rich domain-containing protein</fullName>
    </recommendedName>
</protein>
<evidence type="ECO:0000313" key="3">
    <source>
        <dbReference type="EMBL" id="ACH62114.1"/>
    </source>
</evidence>
<organism evidence="3 4">
    <name type="scientific">Mycobacterium phage Myrna</name>
    <dbReference type="NCBI Taxonomy" id="546805"/>
    <lineage>
        <taxon>Viruses</taxon>
        <taxon>Duplodnaviria</taxon>
        <taxon>Heunggongvirae</taxon>
        <taxon>Uroviricota</taxon>
        <taxon>Caudoviricetes</taxon>
        <taxon>Ceeclamvirinae</taxon>
        <taxon>Myrnavirus</taxon>
        <taxon>Myrnavirus myrna</taxon>
    </lineage>
</organism>
<dbReference type="InterPro" id="IPR049304">
    <property type="entry name" value="Gly_rich_dom"/>
</dbReference>
<dbReference type="RefSeq" id="YP_002225024.1">
    <property type="nucleotide sequence ID" value="NC_011273.1"/>
</dbReference>
<gene>
    <name evidence="3" type="primary">113</name>
    <name evidence="3" type="ORF">MYRNA_113</name>
</gene>
<feature type="compositionally biased region" description="Gly residues" evidence="1">
    <location>
        <begin position="252"/>
        <end position="270"/>
    </location>
</feature>
<dbReference type="OrthoDB" id="530at10239"/>
<evidence type="ECO:0000256" key="1">
    <source>
        <dbReference type="SAM" id="MobiDB-lite"/>
    </source>
</evidence>
<proteinExistence type="predicted"/>
<dbReference type="Pfam" id="PF21722">
    <property type="entry name" value="Gly_rich_2"/>
    <property type="match status" value="1"/>
</dbReference>
<evidence type="ECO:0000259" key="2">
    <source>
        <dbReference type="Pfam" id="PF21722"/>
    </source>
</evidence>
<dbReference type="GeneID" id="6920817"/>
<reference evidence="3 4" key="1">
    <citation type="submission" date="2008-06" db="EMBL/GenBank/DDBJ databases">
        <authorList>
            <person name="Smith A.L."/>
            <person name="Paladin E.C."/>
            <person name="Jacobs-Sera D."/>
            <person name="Hendirx R.W."/>
            <person name="Hatfull G.F."/>
        </authorList>
    </citation>
    <scope>NUCLEOTIDE SEQUENCE [LARGE SCALE GENOMIC DNA]</scope>
</reference>